<dbReference type="EMBL" id="QQXK01000032">
    <property type="protein sequence ID" value="RII41256.1"/>
    <property type="molecule type" value="Genomic_DNA"/>
</dbReference>
<organism evidence="2 3">
    <name type="scientific">Galactobacter valiniphilus</name>
    <dbReference type="NCBI Taxonomy" id="2676122"/>
    <lineage>
        <taxon>Bacteria</taxon>
        <taxon>Bacillati</taxon>
        <taxon>Actinomycetota</taxon>
        <taxon>Actinomycetes</taxon>
        <taxon>Micrococcales</taxon>
        <taxon>Micrococcaceae</taxon>
        <taxon>Galactobacter</taxon>
    </lineage>
</organism>
<comment type="caution">
    <text evidence="2">The sequence shown here is derived from an EMBL/GenBank/DDBJ whole genome shotgun (WGS) entry which is preliminary data.</text>
</comment>
<evidence type="ECO:0000313" key="3">
    <source>
        <dbReference type="Proteomes" id="UP000265419"/>
    </source>
</evidence>
<dbReference type="RefSeq" id="WP_119425687.1">
    <property type="nucleotide sequence ID" value="NZ_QQXK01000032.1"/>
</dbReference>
<keyword evidence="3" id="KW-1185">Reference proteome</keyword>
<name>A0A399JFJ1_9MICC</name>
<protein>
    <recommendedName>
        <fullName evidence="4">DUF4352 domain-containing protein</fullName>
    </recommendedName>
</protein>
<evidence type="ECO:0000313" key="2">
    <source>
        <dbReference type="EMBL" id="RII41256.1"/>
    </source>
</evidence>
<dbReference type="Proteomes" id="UP000265419">
    <property type="component" value="Unassembled WGS sequence"/>
</dbReference>
<dbReference type="AlphaFoldDB" id="A0A399JFJ1"/>
<feature type="compositionally biased region" description="Pro residues" evidence="1">
    <location>
        <begin position="1"/>
        <end position="10"/>
    </location>
</feature>
<evidence type="ECO:0008006" key="4">
    <source>
        <dbReference type="Google" id="ProtNLM"/>
    </source>
</evidence>
<evidence type="ECO:0000256" key="1">
    <source>
        <dbReference type="SAM" id="MobiDB-lite"/>
    </source>
</evidence>
<proteinExistence type="predicted"/>
<feature type="region of interest" description="Disordered" evidence="1">
    <location>
        <begin position="1"/>
        <end position="29"/>
    </location>
</feature>
<accession>A0A399JFJ1</accession>
<gene>
    <name evidence="2" type="ORF">DWB68_13715</name>
</gene>
<reference evidence="2 3" key="1">
    <citation type="submission" date="2018-07" db="EMBL/GenBank/DDBJ databases">
        <title>Arthrobacter sp. nov., isolated from raw cow's milk with high bacterial count.</title>
        <authorList>
            <person name="Hahne J."/>
            <person name="Isele D."/>
            <person name="Lipski A."/>
        </authorList>
    </citation>
    <scope>NUCLEOTIDE SEQUENCE [LARGE SCALE GENOMIC DNA]</scope>
    <source>
        <strain evidence="2 3">JZ R-35</strain>
    </source>
</reference>
<sequence>METPSAPPPAVASSDPVTGGAVRTDAAGRPVKALGETALLSAPGDPSATEFSLRIVSVERLTSCEIRGLGGRSEPERKVFLKIRLHTSLAAAAGGEEGFMPLTPAAFFTAPSASSSEATPADSEAAFGCNDPTQVPVAVDAGGTEQGTLVLDAAHEHGLLIYEPPGTGGWSWRY</sequence>